<keyword evidence="3" id="KW-1185">Reference proteome</keyword>
<dbReference type="AlphaFoldDB" id="A0A7N2KWV3"/>
<protein>
    <recommendedName>
        <fullName evidence="1">Reverse transcriptase zinc-binding domain-containing protein</fullName>
    </recommendedName>
</protein>
<dbReference type="InterPro" id="IPR026960">
    <property type="entry name" value="RVT-Znf"/>
</dbReference>
<dbReference type="Gramene" id="QL02p041162:mrna">
    <property type="protein sequence ID" value="QL02p041162:mrna:CDS:1"/>
    <property type="gene ID" value="QL02p041162"/>
</dbReference>
<reference evidence="2" key="2">
    <citation type="submission" date="2021-01" db="UniProtKB">
        <authorList>
            <consortium name="EnsemblPlants"/>
        </authorList>
    </citation>
    <scope>IDENTIFICATION</scope>
</reference>
<dbReference type="Pfam" id="PF13966">
    <property type="entry name" value="zf-RVT"/>
    <property type="match status" value="1"/>
</dbReference>
<sequence length="279" mass="32518">MAARDIILEGSRWQIGDGQSINIRNHKWLPRPPLFKPGVDTLLKVGDLIDQQTNKWNRPLIQNTFMQSTQEDILSIRLGDPQTPNILCWAKNKAQRFTVRSAYLVALRLNHDGGGEHSKAQDDKRFWHKMWKMDVPPKVRTFLWRACSEILPTWANLARRRIPIEPHCDICRHEEETVCHVLWECPLAVNVWALVKGKLQKCTVAAPDFYSLARQMKGQLTVKELEVWAMVSWSIWNARNRFYFEQKQSQPADILHGAMTLLQDYQRLSKLLILAFSHM</sequence>
<accession>A0A7N2KWV3</accession>
<dbReference type="EnsemblPlants" id="QL02p041162:mrna">
    <property type="protein sequence ID" value="QL02p041162:mrna:CDS:1"/>
    <property type="gene ID" value="QL02p041162"/>
</dbReference>
<evidence type="ECO:0000313" key="2">
    <source>
        <dbReference type="EnsemblPlants" id="QL02p041162:mrna:CDS:1"/>
    </source>
</evidence>
<reference evidence="3" key="1">
    <citation type="journal article" date="2016" name="G3 (Bethesda)">
        <title>First Draft Assembly and Annotation of the Genome of a California Endemic Oak Quercus lobata Nee (Fagaceae).</title>
        <authorList>
            <person name="Sork V.L."/>
            <person name="Fitz-Gibbon S.T."/>
            <person name="Puiu D."/>
            <person name="Crepeau M."/>
            <person name="Gugger P.F."/>
            <person name="Sherman R."/>
            <person name="Stevens K."/>
            <person name="Langley C.H."/>
            <person name="Pellegrini M."/>
            <person name="Salzberg S.L."/>
        </authorList>
    </citation>
    <scope>NUCLEOTIDE SEQUENCE [LARGE SCALE GENOMIC DNA]</scope>
    <source>
        <strain evidence="3">cv. SW786</strain>
    </source>
</reference>
<proteinExistence type="predicted"/>
<evidence type="ECO:0000313" key="3">
    <source>
        <dbReference type="Proteomes" id="UP000594261"/>
    </source>
</evidence>
<dbReference type="Proteomes" id="UP000594261">
    <property type="component" value="Chromosome 2"/>
</dbReference>
<evidence type="ECO:0000259" key="1">
    <source>
        <dbReference type="Pfam" id="PF13966"/>
    </source>
</evidence>
<dbReference type="InParanoid" id="A0A7N2KWV3"/>
<feature type="domain" description="Reverse transcriptase zinc-binding" evidence="1">
    <location>
        <begin position="120"/>
        <end position="192"/>
    </location>
</feature>
<name>A0A7N2KWV3_QUELO</name>
<organism evidence="2 3">
    <name type="scientific">Quercus lobata</name>
    <name type="common">Valley oak</name>
    <dbReference type="NCBI Taxonomy" id="97700"/>
    <lineage>
        <taxon>Eukaryota</taxon>
        <taxon>Viridiplantae</taxon>
        <taxon>Streptophyta</taxon>
        <taxon>Embryophyta</taxon>
        <taxon>Tracheophyta</taxon>
        <taxon>Spermatophyta</taxon>
        <taxon>Magnoliopsida</taxon>
        <taxon>eudicotyledons</taxon>
        <taxon>Gunneridae</taxon>
        <taxon>Pentapetalae</taxon>
        <taxon>rosids</taxon>
        <taxon>fabids</taxon>
        <taxon>Fagales</taxon>
        <taxon>Fagaceae</taxon>
        <taxon>Quercus</taxon>
    </lineage>
</organism>
<dbReference type="OMA" id="WEMERSK"/>